<keyword evidence="3" id="KW-0548">Nucleotidyltransferase</keyword>
<reference evidence="13" key="1">
    <citation type="journal article" date="2016" name="Dokl. Biochem. Biophys.">
        <title>The first complete Mag family retrotransposons discovered in Drosophila.</title>
        <authorList>
            <person name="Glukhov I.A."/>
            <person name="Kotnova A.P."/>
            <person name="Stefanov Y.E."/>
            <person name="Ilyin Y.V."/>
        </authorList>
    </citation>
    <scope>NUCLEOTIDE SEQUENCE</scope>
</reference>
<evidence type="ECO:0000313" key="13">
    <source>
        <dbReference type="EMBL" id="DAA65009.1"/>
    </source>
</evidence>
<dbReference type="Pfam" id="PF17917">
    <property type="entry name" value="RT_RNaseH"/>
    <property type="match status" value="1"/>
</dbReference>
<dbReference type="InterPro" id="IPR001584">
    <property type="entry name" value="Integrase_cat-core"/>
</dbReference>
<dbReference type="GO" id="GO:0016787">
    <property type="term" value="F:hydrolase activity"/>
    <property type="evidence" value="ECO:0007669"/>
    <property type="project" value="UniProtKB-KW"/>
</dbReference>
<dbReference type="InterPro" id="IPR050951">
    <property type="entry name" value="Retrovirus_Pol_polyprotein"/>
</dbReference>
<protein>
    <recommendedName>
        <fullName evidence="1">RNA-directed DNA polymerase</fullName>
        <ecNumber evidence="1">2.7.7.49</ecNumber>
    </recommendedName>
</protein>
<evidence type="ECO:0000259" key="12">
    <source>
        <dbReference type="PROSITE" id="PS50994"/>
    </source>
</evidence>
<feature type="region of interest" description="Disordered" evidence="9">
    <location>
        <begin position="1313"/>
        <end position="1338"/>
    </location>
</feature>
<evidence type="ECO:0000256" key="9">
    <source>
        <dbReference type="SAM" id="MobiDB-lite"/>
    </source>
</evidence>
<dbReference type="CDD" id="cd00303">
    <property type="entry name" value="retropepsin_like"/>
    <property type="match status" value="1"/>
</dbReference>
<keyword evidence="8" id="KW-0863">Zinc-finger</keyword>
<dbReference type="PANTHER" id="PTHR37984">
    <property type="entry name" value="PROTEIN CBG26694"/>
    <property type="match status" value="1"/>
</dbReference>
<dbReference type="Gene3D" id="2.40.70.10">
    <property type="entry name" value="Acid Proteases"/>
    <property type="match status" value="1"/>
</dbReference>
<dbReference type="Pfam" id="PF00078">
    <property type="entry name" value="RVT_1"/>
    <property type="match status" value="1"/>
</dbReference>
<keyword evidence="4" id="KW-0540">Nuclease</keyword>
<dbReference type="Gene3D" id="1.10.340.70">
    <property type="match status" value="1"/>
</dbReference>
<evidence type="ECO:0000256" key="8">
    <source>
        <dbReference type="PROSITE-ProRule" id="PRU00047"/>
    </source>
</evidence>
<dbReference type="CDD" id="cd01647">
    <property type="entry name" value="RT_LTR"/>
    <property type="match status" value="1"/>
</dbReference>
<dbReference type="CDD" id="cd09274">
    <property type="entry name" value="RNase_HI_RT_Ty3"/>
    <property type="match status" value="1"/>
</dbReference>
<evidence type="ECO:0000256" key="1">
    <source>
        <dbReference type="ARBA" id="ARBA00012493"/>
    </source>
</evidence>
<dbReference type="Pfam" id="PF00665">
    <property type="entry name" value="rve"/>
    <property type="match status" value="1"/>
</dbReference>
<dbReference type="SUPFAM" id="SSF53098">
    <property type="entry name" value="Ribonuclease H-like"/>
    <property type="match status" value="1"/>
</dbReference>
<dbReference type="FunFam" id="1.10.340.70:FF:000003">
    <property type="entry name" value="Protein CBG25708"/>
    <property type="match status" value="1"/>
</dbReference>
<dbReference type="InterPro" id="IPR043502">
    <property type="entry name" value="DNA/RNA_pol_sf"/>
</dbReference>
<feature type="region of interest" description="Disordered" evidence="9">
    <location>
        <begin position="1254"/>
        <end position="1282"/>
    </location>
</feature>
<dbReference type="GO" id="GO:0008270">
    <property type="term" value="F:zinc ion binding"/>
    <property type="evidence" value="ECO:0007669"/>
    <property type="project" value="UniProtKB-KW"/>
</dbReference>
<feature type="compositionally biased region" description="Polar residues" evidence="9">
    <location>
        <begin position="1257"/>
        <end position="1281"/>
    </location>
</feature>
<name>A0A175ETW9_DROSI</name>
<dbReference type="SUPFAM" id="SSF57756">
    <property type="entry name" value="Retrovirus zinc finger-like domains"/>
    <property type="match status" value="1"/>
</dbReference>
<dbReference type="InterPro" id="IPR021109">
    <property type="entry name" value="Peptidase_aspartic_dom_sf"/>
</dbReference>
<dbReference type="PROSITE" id="PS50878">
    <property type="entry name" value="RT_POL"/>
    <property type="match status" value="1"/>
</dbReference>
<keyword evidence="8" id="KW-0479">Metal-binding</keyword>
<dbReference type="PANTHER" id="PTHR37984:SF11">
    <property type="entry name" value="INTEGRASE CATALYTIC DOMAIN-CONTAINING PROTEIN"/>
    <property type="match status" value="1"/>
</dbReference>
<evidence type="ECO:0000259" key="10">
    <source>
        <dbReference type="PROSITE" id="PS50158"/>
    </source>
</evidence>
<dbReference type="Gene3D" id="3.10.10.10">
    <property type="entry name" value="HIV Type 1 Reverse Transcriptase, subunit A, domain 1"/>
    <property type="match status" value="1"/>
</dbReference>
<dbReference type="EC" id="2.7.7.49" evidence="1"/>
<dbReference type="InterPro" id="IPR000477">
    <property type="entry name" value="RT_dom"/>
</dbReference>
<dbReference type="GO" id="GO:0003964">
    <property type="term" value="F:RNA-directed DNA polymerase activity"/>
    <property type="evidence" value="ECO:0007669"/>
    <property type="project" value="UniProtKB-KW"/>
</dbReference>
<dbReference type="EMBL" id="BK008880">
    <property type="protein sequence ID" value="DAA65009.1"/>
    <property type="molecule type" value="Genomic_DNA"/>
</dbReference>
<keyword evidence="2" id="KW-0808">Transferase</keyword>
<dbReference type="Pfam" id="PF17921">
    <property type="entry name" value="Integrase_H2C2"/>
    <property type="match status" value="1"/>
</dbReference>
<dbReference type="GO" id="GO:0003676">
    <property type="term" value="F:nucleic acid binding"/>
    <property type="evidence" value="ECO:0007669"/>
    <property type="project" value="InterPro"/>
</dbReference>
<dbReference type="InterPro" id="IPR001878">
    <property type="entry name" value="Znf_CCHC"/>
</dbReference>
<keyword evidence="5" id="KW-0255">Endonuclease</keyword>
<evidence type="ECO:0000256" key="2">
    <source>
        <dbReference type="ARBA" id="ARBA00022679"/>
    </source>
</evidence>
<dbReference type="GO" id="GO:0042575">
    <property type="term" value="C:DNA polymerase complex"/>
    <property type="evidence" value="ECO:0007669"/>
    <property type="project" value="UniProtKB-ARBA"/>
</dbReference>
<dbReference type="InterPro" id="IPR036397">
    <property type="entry name" value="RNaseH_sf"/>
</dbReference>
<dbReference type="GO" id="GO:0015074">
    <property type="term" value="P:DNA integration"/>
    <property type="evidence" value="ECO:0007669"/>
    <property type="project" value="InterPro"/>
</dbReference>
<dbReference type="InterPro" id="IPR036875">
    <property type="entry name" value="Znf_CCHC_sf"/>
</dbReference>
<keyword evidence="8" id="KW-0862">Zinc</keyword>
<dbReference type="InterPro" id="IPR041373">
    <property type="entry name" value="RT_RNaseH"/>
</dbReference>
<dbReference type="OrthoDB" id="7832353at2759"/>
<feature type="domain" description="CCHC-type" evidence="10">
    <location>
        <begin position="232"/>
        <end position="246"/>
    </location>
</feature>
<dbReference type="InterPro" id="IPR043128">
    <property type="entry name" value="Rev_trsase/Diguanyl_cyclase"/>
</dbReference>
<evidence type="ECO:0000256" key="7">
    <source>
        <dbReference type="ARBA" id="ARBA00022918"/>
    </source>
</evidence>
<evidence type="ECO:0000256" key="4">
    <source>
        <dbReference type="ARBA" id="ARBA00022722"/>
    </source>
</evidence>
<keyword evidence="7" id="KW-0695">RNA-directed DNA polymerase</keyword>
<keyword evidence="6" id="KW-0378">Hydrolase</keyword>
<dbReference type="SUPFAM" id="SSF56672">
    <property type="entry name" value="DNA/RNA polymerases"/>
    <property type="match status" value="1"/>
</dbReference>
<feature type="domain" description="Integrase catalytic" evidence="12">
    <location>
        <begin position="1001"/>
        <end position="1154"/>
    </location>
</feature>
<dbReference type="InterPro" id="IPR012337">
    <property type="entry name" value="RNaseH-like_sf"/>
</dbReference>
<dbReference type="GO" id="GO:0004519">
    <property type="term" value="F:endonuclease activity"/>
    <property type="evidence" value="ECO:0007669"/>
    <property type="project" value="UniProtKB-KW"/>
</dbReference>
<dbReference type="PROSITE" id="PS50158">
    <property type="entry name" value="ZF_CCHC"/>
    <property type="match status" value="1"/>
</dbReference>
<dbReference type="FunFam" id="3.30.70.270:FF:000023">
    <property type="entry name" value="Pol"/>
    <property type="match status" value="1"/>
</dbReference>
<organism evidence="13">
    <name type="scientific">Drosophila simulans</name>
    <name type="common">Fruit fly</name>
    <dbReference type="NCBI Taxonomy" id="7240"/>
    <lineage>
        <taxon>Eukaryota</taxon>
        <taxon>Metazoa</taxon>
        <taxon>Ecdysozoa</taxon>
        <taxon>Arthropoda</taxon>
        <taxon>Hexapoda</taxon>
        <taxon>Insecta</taxon>
        <taxon>Pterygota</taxon>
        <taxon>Neoptera</taxon>
        <taxon>Endopterygota</taxon>
        <taxon>Diptera</taxon>
        <taxon>Brachycera</taxon>
        <taxon>Muscomorpha</taxon>
        <taxon>Ephydroidea</taxon>
        <taxon>Drosophilidae</taxon>
        <taxon>Drosophila</taxon>
        <taxon>Sophophora</taxon>
    </lineage>
</organism>
<evidence type="ECO:0000256" key="3">
    <source>
        <dbReference type="ARBA" id="ARBA00022695"/>
    </source>
</evidence>
<dbReference type="SMART" id="SM00343">
    <property type="entry name" value="ZnF_C2HC"/>
    <property type="match status" value="2"/>
</dbReference>
<proteinExistence type="predicted"/>
<dbReference type="Gene3D" id="3.30.420.10">
    <property type="entry name" value="Ribonuclease H-like superfamily/Ribonuclease H"/>
    <property type="match status" value="1"/>
</dbReference>
<evidence type="ECO:0000259" key="11">
    <source>
        <dbReference type="PROSITE" id="PS50878"/>
    </source>
</evidence>
<dbReference type="FunFam" id="3.30.420.10:FF:000063">
    <property type="entry name" value="Retrovirus-related Pol polyprotein from transposon 297-like Protein"/>
    <property type="match status" value="1"/>
</dbReference>
<gene>
    <name evidence="13" type="primary">gag-pol</name>
</gene>
<evidence type="ECO:0000256" key="6">
    <source>
        <dbReference type="ARBA" id="ARBA00022801"/>
    </source>
</evidence>
<sequence>MTDSVIKPFLCEVIDKAILRNEWEKWLRAFTIYLEAEGIVTEKQKRSKLLLLGGVQLQSVVFSLPGALVEPCDGNKEDIYKILIDHLNKHFSPKQNSTFERHLFRSLTPLDTESFGDFLLRLRQQMQRCAFGSSKAEIEDICLKDKIIDVWAPLDLKKRLLGKENSLEEVIEVCQVEEQINKESKEMTSRPSAEPICKIAHRGFKQSGECPRCGKFGHTHNDPSCPARNVTCNKCSKPGHYARKCRTNLNSRFPKSQRNNLKRPRTYIRSVEEEATSSKLKKGEAHCFRVSSEDEEEFIRCRVGGREIPLIIDSGCKFNLISHADWSLLVKRKATVFNVRTHTEKQFRAYASNKLLRVMCIFEAPISVEPGAEGIASFYVIENGEQSLLGRDTAIELKVLRLGRNINRIEEIEPFPSWKNIEVRLSIDYDVKPVQQPVRRIPAALEDKVMEKLGEALSRDIIEPVKGPSAWISPIVLAFKENGDIRLCVDMRLANKAILRENYPLPTFDCFMTRLKEAKFFARLDLKDAYHQVALDESSREITTFITPRGLFRYKRLMFGVNSAPEIFQRLLEQMLSTVPNAMNFIDDIIIFGATDLEIDSAVKEVCEIFQENNVLLNKEKCIWKTRKLKFLGHILSDKGIEVDPEKIDVIRSFRDPKNKEETRSFLGLVTYVGKFIPDLASHTDPLRKLLKTENKFTWGEAEKNAFNNLKNLLSKVPKLSYFDPKHRTRVIADASPVALGAVLLQFKVDNEPLIITFASKALSEVEKRYSQTEKESLALVWAVEKFYYFLAGLHFELVTDHKPLEAIFKPTSKPPARIERWLLRLQAYTFTVIYKSGKDNISDALSRLCQLSTVEPIDLRTEYSILRVVQSSIPKSMTISEIAESSKRDEEIMDAIGCLENDSWKPDSSGSFYPFRNELSAVGSLLLRGNRVVVPRSLRMKILELAHEGHPGETAMKRRLRSKVWWPQIDREAEKFVKACRDCCLVSQDIRPPPMDRNPFPTGPWIWVASDLLGPLPNNEYVLVFIDYFSRYMEHKFLKTISSTTLIEAMKEIFCRLGYPEYLRTDNGRQYVSEEFSNYCKACGIEQVRTPPYWPQANGEVENMNRALVKRLKIAYANGKNYKEEIQKFILMYNVTPHGTTGSAPTKLMFSRVIRDKIPGVGDIYEKTLDSEERDKDIIGKYKGKQAADKRRGAKEVDIEVGDKVLLKNVVFPNKLTSNFDKTEFTVLERHNNIVVIEGGGRKLTRNASHLKKVPASQTYPASCPTPQSDASLPESTPTSEVAVLQPTEGGLGIQPPLPPLKLKLVNKGGMWQPALPTTKHRESSDGTGANDRPAEE</sequence>
<dbReference type="Gene3D" id="4.10.60.10">
    <property type="entry name" value="Zinc finger, CCHC-type"/>
    <property type="match status" value="1"/>
</dbReference>
<dbReference type="Gene3D" id="3.30.70.270">
    <property type="match status" value="2"/>
</dbReference>
<feature type="domain" description="Reverse transcriptase" evidence="11">
    <location>
        <begin position="459"/>
        <end position="636"/>
    </location>
</feature>
<evidence type="ECO:0000256" key="5">
    <source>
        <dbReference type="ARBA" id="ARBA00022759"/>
    </source>
</evidence>
<dbReference type="PROSITE" id="PS50994">
    <property type="entry name" value="INTEGRASE"/>
    <property type="match status" value="1"/>
</dbReference>
<accession>A0A175ETW9</accession>
<dbReference type="InterPro" id="IPR041588">
    <property type="entry name" value="Integrase_H2C2"/>
</dbReference>